<evidence type="ECO:0000256" key="7">
    <source>
        <dbReference type="SAM" id="MobiDB-lite"/>
    </source>
</evidence>
<evidence type="ECO:0000256" key="5">
    <source>
        <dbReference type="ARBA" id="ARBA00034143"/>
    </source>
</evidence>
<dbReference type="KEGG" id="ngr:NAEGRDRAFT_51971"/>
<dbReference type="STRING" id="5762.D2VSS5"/>
<dbReference type="PROSITE" id="PS50005">
    <property type="entry name" value="TPR"/>
    <property type="match status" value="2"/>
</dbReference>
<dbReference type="OrthoDB" id="10268002at2759"/>
<accession>D2VSS5</accession>
<dbReference type="InterPro" id="IPR019734">
    <property type="entry name" value="TPR_rpt"/>
</dbReference>
<feature type="compositionally biased region" description="Polar residues" evidence="7">
    <location>
        <begin position="267"/>
        <end position="304"/>
    </location>
</feature>
<evidence type="ECO:0000313" key="8">
    <source>
        <dbReference type="EMBL" id="EFC40169.1"/>
    </source>
</evidence>
<feature type="region of interest" description="Disordered" evidence="7">
    <location>
        <begin position="209"/>
        <end position="345"/>
    </location>
</feature>
<dbReference type="Proteomes" id="UP000006671">
    <property type="component" value="Unassembled WGS sequence"/>
</dbReference>
<feature type="compositionally biased region" description="Low complexity" evidence="7">
    <location>
        <begin position="313"/>
        <end position="327"/>
    </location>
</feature>
<dbReference type="eggNOG" id="KOG1124">
    <property type="taxonomic scope" value="Eukaryota"/>
</dbReference>
<feature type="compositionally biased region" description="Low complexity" evidence="7">
    <location>
        <begin position="212"/>
        <end position="243"/>
    </location>
</feature>
<dbReference type="AlphaFoldDB" id="D2VSS5"/>
<evidence type="ECO:0000256" key="3">
    <source>
        <dbReference type="ARBA" id="ARBA00022803"/>
    </source>
</evidence>
<feature type="compositionally biased region" description="Polar residues" evidence="7">
    <location>
        <begin position="15"/>
        <end position="55"/>
    </location>
</feature>
<reference evidence="8 9" key="1">
    <citation type="journal article" date="2010" name="Cell">
        <title>The genome of Naegleria gruberi illuminates early eukaryotic versatility.</title>
        <authorList>
            <person name="Fritz-Laylin L.K."/>
            <person name="Prochnik S.E."/>
            <person name="Ginger M.L."/>
            <person name="Dacks J.B."/>
            <person name="Carpenter M.L."/>
            <person name="Field M.C."/>
            <person name="Kuo A."/>
            <person name="Paredez A."/>
            <person name="Chapman J."/>
            <person name="Pham J."/>
            <person name="Shu S."/>
            <person name="Neupane R."/>
            <person name="Cipriano M."/>
            <person name="Mancuso J."/>
            <person name="Tu H."/>
            <person name="Salamov A."/>
            <person name="Lindquist E."/>
            <person name="Shapiro H."/>
            <person name="Lucas S."/>
            <person name="Grigoriev I.V."/>
            <person name="Cande W.Z."/>
            <person name="Fulton C."/>
            <person name="Rokhsar D.S."/>
            <person name="Dawson S.C."/>
        </authorList>
    </citation>
    <scope>NUCLEOTIDE SEQUENCE [LARGE SCALE GENOMIC DNA]</scope>
    <source>
        <strain evidence="8 9">NEG-M</strain>
    </source>
</reference>
<protein>
    <recommendedName>
        <fullName evidence="4">Outer dynein arm-docking complex subunit 4</fullName>
    </recommendedName>
    <alternativeName>
        <fullName evidence="5">Tetratricopeptide repeat protein 25</fullName>
    </alternativeName>
</protein>
<dbReference type="EMBL" id="GG738894">
    <property type="protein sequence ID" value="EFC40169.1"/>
    <property type="molecule type" value="Genomic_DNA"/>
</dbReference>
<dbReference type="GeneID" id="8854671"/>
<evidence type="ECO:0000313" key="9">
    <source>
        <dbReference type="Proteomes" id="UP000006671"/>
    </source>
</evidence>
<dbReference type="InterPro" id="IPR013105">
    <property type="entry name" value="TPR_2"/>
</dbReference>
<feature type="region of interest" description="Disordered" evidence="7">
    <location>
        <begin position="1"/>
        <end position="58"/>
    </location>
</feature>
<keyword evidence="9" id="KW-1185">Reference proteome</keyword>
<feature type="compositionally biased region" description="Polar residues" evidence="7">
    <location>
        <begin position="328"/>
        <end position="345"/>
    </location>
</feature>
<organism evidence="9">
    <name type="scientific">Naegleria gruberi</name>
    <name type="common">Amoeba</name>
    <dbReference type="NCBI Taxonomy" id="5762"/>
    <lineage>
        <taxon>Eukaryota</taxon>
        <taxon>Discoba</taxon>
        <taxon>Heterolobosea</taxon>
        <taxon>Tetramitia</taxon>
        <taxon>Eutetramitia</taxon>
        <taxon>Vahlkampfiidae</taxon>
        <taxon>Naegleria</taxon>
    </lineage>
</organism>
<evidence type="ECO:0000256" key="1">
    <source>
        <dbReference type="ARBA" id="ARBA00004430"/>
    </source>
</evidence>
<dbReference type="SUPFAM" id="SSF48452">
    <property type="entry name" value="TPR-like"/>
    <property type="match status" value="1"/>
</dbReference>
<dbReference type="RefSeq" id="XP_002672913.1">
    <property type="nucleotide sequence ID" value="XM_002672867.1"/>
</dbReference>
<name>D2VSS5_NAEGR</name>
<dbReference type="InterPro" id="IPR011990">
    <property type="entry name" value="TPR-like_helical_dom_sf"/>
</dbReference>
<dbReference type="InterPro" id="IPR040111">
    <property type="entry name" value="ODAD4"/>
</dbReference>
<keyword evidence="3 6" id="KW-0802">TPR repeat</keyword>
<sequence>MNNSGRPSSAPYGRTPTSATSRNSFLNSFDRNSTLNSSSHQQQATRNGTPNSIVTNPNSNINLNNLESMSESDAIITLLTSFLAEGERYMKTREWDKAIVSFTKALEDEPMNKYAYICRSKCFTNIGEFDKAIEDAEKALEIDPKYHRAFLAKAECLYSSGKFEYALVYYYKGYDLRKDIEDFKKGIRKAKIAINESIEQDEIDRAYKKGSDSLNSSRLGSLSSSRPGSASSTFSSRPGSATSRLYQTQTRKVVTPRDVHSGYTLPAKNQLNKNRPSSAGSTLSRTVQRPASAGSSRQQYNPSFTPKPPIPRPMSASTTRPSSARTTYSGTSRPMSATRPKSANVNRKERFLLGEFTKDEDYLNNLLNDQCK</sequence>
<dbReference type="GO" id="GO:0005930">
    <property type="term" value="C:axoneme"/>
    <property type="evidence" value="ECO:0007669"/>
    <property type="project" value="UniProtKB-SubCell"/>
</dbReference>
<gene>
    <name evidence="8" type="ORF">NAEGRDRAFT_51971</name>
</gene>
<dbReference type="Gene3D" id="1.25.40.10">
    <property type="entry name" value="Tetratricopeptide repeat domain"/>
    <property type="match status" value="1"/>
</dbReference>
<evidence type="ECO:0000256" key="2">
    <source>
        <dbReference type="ARBA" id="ARBA00022737"/>
    </source>
</evidence>
<keyword evidence="2" id="KW-0677">Repeat</keyword>
<dbReference type="Pfam" id="PF07719">
    <property type="entry name" value="TPR_2"/>
    <property type="match status" value="1"/>
</dbReference>
<dbReference type="InParanoid" id="D2VSS5"/>
<feature type="repeat" description="TPR" evidence="6">
    <location>
        <begin position="113"/>
        <end position="146"/>
    </location>
</feature>
<comment type="subcellular location">
    <subcellularLocation>
        <location evidence="1">Cytoplasm</location>
        <location evidence="1">Cytoskeleton</location>
        <location evidence="1">Cilium axoneme</location>
    </subcellularLocation>
</comment>
<evidence type="ECO:0000256" key="6">
    <source>
        <dbReference type="PROSITE-ProRule" id="PRU00339"/>
    </source>
</evidence>
<feature type="repeat" description="TPR" evidence="6">
    <location>
        <begin position="79"/>
        <end position="112"/>
    </location>
</feature>
<dbReference type="SMART" id="SM00028">
    <property type="entry name" value="TPR"/>
    <property type="match status" value="3"/>
</dbReference>
<evidence type="ECO:0000256" key="4">
    <source>
        <dbReference type="ARBA" id="ARBA00034139"/>
    </source>
</evidence>
<dbReference type="PANTHER" id="PTHR23040">
    <property type="match status" value="1"/>
</dbReference>
<dbReference type="VEuPathDB" id="AmoebaDB:NAEGRDRAFT_51971"/>
<proteinExistence type="predicted"/>